<proteinExistence type="predicted"/>
<name>A0A286GMN9_9PROT</name>
<evidence type="ECO:0000313" key="2">
    <source>
        <dbReference type="Proteomes" id="UP000219621"/>
    </source>
</evidence>
<protein>
    <submittedName>
        <fullName evidence="1">Cytidylate kinase</fullName>
    </submittedName>
</protein>
<organism evidence="1 2">
    <name type="scientific">Caenispirillum bisanense</name>
    <dbReference type="NCBI Taxonomy" id="414052"/>
    <lineage>
        <taxon>Bacteria</taxon>
        <taxon>Pseudomonadati</taxon>
        <taxon>Pseudomonadota</taxon>
        <taxon>Alphaproteobacteria</taxon>
        <taxon>Rhodospirillales</taxon>
        <taxon>Novispirillaceae</taxon>
        <taxon>Caenispirillum</taxon>
    </lineage>
</organism>
<dbReference type="RefSeq" id="WP_097279696.1">
    <property type="nucleotide sequence ID" value="NZ_OCNJ01000005.1"/>
</dbReference>
<reference evidence="1 2" key="1">
    <citation type="submission" date="2017-09" db="EMBL/GenBank/DDBJ databases">
        <authorList>
            <person name="Ehlers B."/>
            <person name="Leendertz F.H."/>
        </authorList>
    </citation>
    <scope>NUCLEOTIDE SEQUENCE [LARGE SCALE GENOMIC DNA]</scope>
    <source>
        <strain evidence="1 2">USBA 140</strain>
    </source>
</reference>
<dbReference type="Pfam" id="PF13189">
    <property type="entry name" value="Cytidylate_kin2"/>
    <property type="match status" value="1"/>
</dbReference>
<dbReference type="Proteomes" id="UP000219621">
    <property type="component" value="Unassembled WGS sequence"/>
</dbReference>
<dbReference type="AlphaFoldDB" id="A0A286GMN9"/>
<accession>A0A286GMN9</accession>
<dbReference type="InterPro" id="IPR027417">
    <property type="entry name" value="P-loop_NTPase"/>
</dbReference>
<keyword evidence="2" id="KW-1185">Reference proteome</keyword>
<dbReference type="OrthoDB" id="9781180at2"/>
<gene>
    <name evidence="1" type="ORF">SAMN05421508_105329</name>
</gene>
<keyword evidence="1" id="KW-0418">Kinase</keyword>
<evidence type="ECO:0000313" key="1">
    <source>
        <dbReference type="EMBL" id="SOD96446.1"/>
    </source>
</evidence>
<dbReference type="GO" id="GO:0016301">
    <property type="term" value="F:kinase activity"/>
    <property type="evidence" value="ECO:0007669"/>
    <property type="project" value="UniProtKB-KW"/>
</dbReference>
<dbReference type="EMBL" id="OCNJ01000005">
    <property type="protein sequence ID" value="SOD96446.1"/>
    <property type="molecule type" value="Genomic_DNA"/>
</dbReference>
<sequence>MPDVQAIIQAMLAAASAPETGEKPREKMPAIAISRDYGSGGDEIARLLADRLHLKLYDAEMIERVATRIGTDPQTVRQLDEGIGRVREMWLTRLFSGQDLSPDTYKRHLVDVILSLGRAGGVLLGRGSHVVLSTSTALRVRITGSPEVCAKRVAATESLTYDEALEKIREVNHNRGKFVWELFGVRTSDATNFDIVVNTDRLIDFNQAAVMLEHAYHAIGGLNEKADVSA</sequence>
<dbReference type="Gene3D" id="3.40.50.300">
    <property type="entry name" value="P-loop containing nucleotide triphosphate hydrolases"/>
    <property type="match status" value="1"/>
</dbReference>
<keyword evidence="1" id="KW-0808">Transferase</keyword>
<dbReference type="SUPFAM" id="SSF52540">
    <property type="entry name" value="P-loop containing nucleoside triphosphate hydrolases"/>
    <property type="match status" value="1"/>
</dbReference>